<dbReference type="EMBL" id="UINC01005750">
    <property type="protein sequence ID" value="SVA23312.1"/>
    <property type="molecule type" value="Genomic_DNA"/>
</dbReference>
<evidence type="ECO:0008006" key="2">
    <source>
        <dbReference type="Google" id="ProtNLM"/>
    </source>
</evidence>
<name>A0A381U4Y6_9ZZZZ</name>
<accession>A0A381U4Y6</accession>
<organism evidence="1">
    <name type="scientific">marine metagenome</name>
    <dbReference type="NCBI Taxonomy" id="408172"/>
    <lineage>
        <taxon>unclassified sequences</taxon>
        <taxon>metagenomes</taxon>
        <taxon>ecological metagenomes</taxon>
    </lineage>
</organism>
<feature type="non-terminal residue" evidence="1">
    <location>
        <position position="1"/>
    </location>
</feature>
<proteinExistence type="predicted"/>
<gene>
    <name evidence="1" type="ORF">METZ01_LOCUS76166</name>
</gene>
<sequence length="393" mass="45335">VGLVPSFQNNVSLSNPVTWSSLKFTHLSVSYNGLESKIVKNNANNGFSNLQSVQLIIPVKQKYAFGIELHPYSYQEIILSDTLYNDIAAFEDTVSVQKKYEQAGGIMALDLSLSSSLFSGNNIGFTMQLLFGSSRQNKSLILDQIPYTQASRLNYSGINSTFYISQKINLINFYLNSSFSINPLEAIYTKLYPFDDTNKNGYHDFTYNYLNPGYDFPHPNDVPEPNESRITDIYDKFSIGVGITRKILNRIQLSAELEKNTDRSSFDIRLPNSFNYRIKSNDNYSFGIIWFPDDLSFRFIDNFTFRSGFLYSTYSFDEYENLNQSRIDNKNDITQFGYTIGFGYKFKAVGNQIDFTYYSGSRDFPNIYNDETLREFQIGLSIADIWFIKRRQR</sequence>
<protein>
    <recommendedName>
        <fullName evidence="2">Outer membrane protein beta-barrel domain-containing protein</fullName>
    </recommendedName>
</protein>
<dbReference type="AlphaFoldDB" id="A0A381U4Y6"/>
<evidence type="ECO:0000313" key="1">
    <source>
        <dbReference type="EMBL" id="SVA23312.1"/>
    </source>
</evidence>
<reference evidence="1" key="1">
    <citation type="submission" date="2018-05" db="EMBL/GenBank/DDBJ databases">
        <authorList>
            <person name="Lanie J.A."/>
            <person name="Ng W.-L."/>
            <person name="Kazmierczak K.M."/>
            <person name="Andrzejewski T.M."/>
            <person name="Davidsen T.M."/>
            <person name="Wayne K.J."/>
            <person name="Tettelin H."/>
            <person name="Glass J.I."/>
            <person name="Rusch D."/>
            <person name="Podicherti R."/>
            <person name="Tsui H.-C.T."/>
            <person name="Winkler M.E."/>
        </authorList>
    </citation>
    <scope>NUCLEOTIDE SEQUENCE</scope>
</reference>